<feature type="transmembrane region" description="Helical" evidence="1">
    <location>
        <begin position="12"/>
        <end position="31"/>
    </location>
</feature>
<dbReference type="Proteomes" id="UP001207654">
    <property type="component" value="Unassembled WGS sequence"/>
</dbReference>
<feature type="transmembrane region" description="Helical" evidence="1">
    <location>
        <begin position="152"/>
        <end position="172"/>
    </location>
</feature>
<proteinExistence type="predicted"/>
<evidence type="ECO:0000313" key="2">
    <source>
        <dbReference type="EMBL" id="MCY1073092.1"/>
    </source>
</evidence>
<keyword evidence="1" id="KW-1133">Transmembrane helix</keyword>
<dbReference type="EMBL" id="JAPNKA010000001">
    <property type="protein sequence ID" value="MCY1073092.1"/>
    <property type="molecule type" value="Genomic_DNA"/>
</dbReference>
<gene>
    <name evidence="2" type="ORF">OV287_01220</name>
</gene>
<feature type="transmembrane region" description="Helical" evidence="1">
    <location>
        <begin position="37"/>
        <end position="59"/>
    </location>
</feature>
<feature type="transmembrane region" description="Helical" evidence="1">
    <location>
        <begin position="128"/>
        <end position="146"/>
    </location>
</feature>
<evidence type="ECO:0000256" key="1">
    <source>
        <dbReference type="SAM" id="Phobius"/>
    </source>
</evidence>
<accession>A0ABT3ZUL8</accession>
<evidence type="ECO:0000313" key="3">
    <source>
        <dbReference type="Proteomes" id="UP001207654"/>
    </source>
</evidence>
<keyword evidence="3" id="KW-1185">Reference proteome</keyword>
<keyword evidence="1" id="KW-0472">Membrane</keyword>
<comment type="caution">
    <text evidence="2">The sequence shown here is derived from an EMBL/GenBank/DDBJ whole genome shotgun (WGS) entry which is preliminary data.</text>
</comment>
<organism evidence="2 3">
    <name type="scientific">Archangium lansingense</name>
    <dbReference type="NCBI Taxonomy" id="2995310"/>
    <lineage>
        <taxon>Bacteria</taxon>
        <taxon>Pseudomonadati</taxon>
        <taxon>Myxococcota</taxon>
        <taxon>Myxococcia</taxon>
        <taxon>Myxococcales</taxon>
        <taxon>Cystobacterineae</taxon>
        <taxon>Archangiaceae</taxon>
        <taxon>Archangium</taxon>
    </lineage>
</organism>
<keyword evidence="1" id="KW-0812">Transmembrane</keyword>
<name>A0ABT3ZUL8_9BACT</name>
<reference evidence="2 3" key="1">
    <citation type="submission" date="2022-11" db="EMBL/GenBank/DDBJ databases">
        <title>Minimal conservation of predation-associated metabolite biosynthetic gene clusters underscores biosynthetic potential of Myxococcota including descriptions for ten novel species: Archangium lansinium sp. nov., Myxococcus landrumus sp. nov., Nannocystis bai.</title>
        <authorList>
            <person name="Ahearne A."/>
            <person name="Stevens C."/>
            <person name="Phillips K."/>
        </authorList>
    </citation>
    <scope>NUCLEOTIDE SEQUENCE [LARGE SCALE GENOMIC DNA]</scope>
    <source>
        <strain evidence="2 3">MIWBW</strain>
    </source>
</reference>
<dbReference type="RefSeq" id="WP_267532109.1">
    <property type="nucleotide sequence ID" value="NZ_JAPNKA010000001.1"/>
</dbReference>
<protein>
    <submittedName>
        <fullName evidence="2">Uncharacterized protein</fullName>
    </submittedName>
</protein>
<sequence length="195" mass="21342">MLQKMGLWWWRYFPLLGIFAMDSFGLLLIGLQAEKGFVPLALLWSMAWFGLGSLLGFLFGIPRVLQTEFAAPSTEKEPAVESPPPAASPGALPFYDQRVNTNLEQVSDWLTKLLLGVGLVQLKELPDMVTAIAGYMATGLTASAGAGYTQSLAAAIVLYCGPMGFLGSYVWLRMYIARAFRWADQPKRPDGADTN</sequence>